<name>A0A286GZ28_9PROT</name>
<keyword evidence="2" id="KW-1185">Reference proteome</keyword>
<gene>
    <name evidence="1" type="ORF">SAMN05421508_11433</name>
</gene>
<dbReference type="EMBL" id="OCNJ01000014">
    <property type="protein sequence ID" value="SOE00780.1"/>
    <property type="molecule type" value="Genomic_DNA"/>
</dbReference>
<evidence type="ECO:0000313" key="1">
    <source>
        <dbReference type="EMBL" id="SOE00780.1"/>
    </source>
</evidence>
<dbReference type="SUPFAM" id="SSF56925">
    <property type="entry name" value="OMPA-like"/>
    <property type="match status" value="1"/>
</dbReference>
<dbReference type="Proteomes" id="UP000219621">
    <property type="component" value="Unassembled WGS sequence"/>
</dbReference>
<dbReference type="Pfam" id="PF10082">
    <property type="entry name" value="BBP2_2"/>
    <property type="match status" value="1"/>
</dbReference>
<accession>A0A286GZ28</accession>
<evidence type="ECO:0000313" key="2">
    <source>
        <dbReference type="Proteomes" id="UP000219621"/>
    </source>
</evidence>
<dbReference type="AlphaFoldDB" id="A0A286GZ28"/>
<dbReference type="InterPro" id="IPR011250">
    <property type="entry name" value="OMP/PagP_B-barrel"/>
</dbReference>
<dbReference type="InterPro" id="IPR018759">
    <property type="entry name" value="BBP2_2"/>
</dbReference>
<proteinExistence type="predicted"/>
<organism evidence="1 2">
    <name type="scientific">Caenispirillum bisanense</name>
    <dbReference type="NCBI Taxonomy" id="414052"/>
    <lineage>
        <taxon>Bacteria</taxon>
        <taxon>Pseudomonadati</taxon>
        <taxon>Pseudomonadota</taxon>
        <taxon>Alphaproteobacteria</taxon>
        <taxon>Rhodospirillales</taxon>
        <taxon>Novispirillaceae</taxon>
        <taxon>Caenispirillum</taxon>
    </lineage>
</organism>
<reference evidence="2" key="1">
    <citation type="submission" date="2017-09" db="EMBL/GenBank/DDBJ databases">
        <authorList>
            <person name="Varghese N."/>
            <person name="Submissions S."/>
        </authorList>
    </citation>
    <scope>NUCLEOTIDE SEQUENCE [LARGE SCALE GENOMIC DNA]</scope>
    <source>
        <strain evidence="2">USBA 140</strain>
    </source>
</reference>
<protein>
    <submittedName>
        <fullName evidence="1">Beta-barrel porin 2</fullName>
    </submittedName>
</protein>
<sequence>MLYNATARPYREREPQKDISMRFGPPVARHCLPPSSAPHQPDSRSRRRLAAGTAGLAVLLAAAPAGAQVFELDATASTKLEAQDNVLRLPDGVEPGGDRSKSDFSHTYGLDVNGAANFGLQRLFVDGSVERTMYVENDLLDRTNSSVEGGLEWSVTTACNGVVKAGYSERQTDLSELLEIVSNTQTTTSFRAEAGCRIAAYYRPEVAVFARKTENELESRALADVEERGITGRFLYVRPEFSAAGVEVTYTQREYPNRARVDPSFTDDVTQIDTKLLLRRRLTGKAEAEFGVGASQLGGAIDAGPYVIYNAQLTWDITPILAMTANVGRAVSGSDVVVSDLRVDHFGIIDLTYTLSPKVDLTGEIAYFDRTYENYSPVVGDRTDQALELELGAGWEAYDNIRLFAEYGYKTQDSNIERAQFDAHRVTTGLAISF</sequence>